<keyword evidence="3" id="KW-1185">Reference proteome</keyword>
<dbReference type="EMBL" id="MCFD01000116">
    <property type="protein sequence ID" value="ORX64196.1"/>
    <property type="molecule type" value="Genomic_DNA"/>
</dbReference>
<reference evidence="2 3" key="1">
    <citation type="submission" date="2016-07" db="EMBL/GenBank/DDBJ databases">
        <title>Pervasive Adenine N6-methylation of Active Genes in Fungi.</title>
        <authorList>
            <consortium name="DOE Joint Genome Institute"/>
            <person name="Mondo S.J."/>
            <person name="Dannebaum R.O."/>
            <person name="Kuo R.C."/>
            <person name="Labutti K."/>
            <person name="Haridas S."/>
            <person name="Kuo A."/>
            <person name="Salamov A."/>
            <person name="Ahrendt S.R."/>
            <person name="Lipzen A."/>
            <person name="Sullivan W."/>
            <person name="Andreopoulos W.B."/>
            <person name="Clum A."/>
            <person name="Lindquist E."/>
            <person name="Daum C."/>
            <person name="Ramamoorthy G.K."/>
            <person name="Gryganskyi A."/>
            <person name="Culley D."/>
            <person name="Magnuson J.K."/>
            <person name="James T.Y."/>
            <person name="O'Malley M.A."/>
            <person name="Stajich J.E."/>
            <person name="Spatafora J.W."/>
            <person name="Visel A."/>
            <person name="Grigoriev I.V."/>
        </authorList>
    </citation>
    <scope>NUCLEOTIDE SEQUENCE [LARGE SCALE GENOMIC DNA]</scope>
    <source>
        <strain evidence="2 3">ATCC 12442</strain>
    </source>
</reference>
<gene>
    <name evidence="2" type="ORF">DL89DRAFT_42744</name>
</gene>
<comment type="caution">
    <text evidence="2">The sequence shown here is derived from an EMBL/GenBank/DDBJ whole genome shotgun (WGS) entry which is preliminary data.</text>
</comment>
<feature type="region of interest" description="Disordered" evidence="1">
    <location>
        <begin position="1"/>
        <end position="41"/>
    </location>
</feature>
<evidence type="ECO:0000313" key="3">
    <source>
        <dbReference type="Proteomes" id="UP000193922"/>
    </source>
</evidence>
<proteinExistence type="predicted"/>
<dbReference type="AlphaFoldDB" id="A0A1Y1VT54"/>
<evidence type="ECO:0000313" key="2">
    <source>
        <dbReference type="EMBL" id="ORX64196.1"/>
    </source>
</evidence>
<accession>A0A1Y1VT54</accession>
<name>A0A1Y1VT54_9FUNG</name>
<sequence>MSALIGPSLSSNSHQRRSRPFLSSQSQTKLPPYLRLARGGGNQSCRCEDLCSVLRHHGCDSENRAIVFAGSDYDEPGFLQNSNPDYWNLPCNGDSKNHQPCRCAQ</sequence>
<dbReference type="GeneID" id="63808297"/>
<dbReference type="RefSeq" id="XP_040739192.1">
    <property type="nucleotide sequence ID" value="XM_040891649.1"/>
</dbReference>
<evidence type="ECO:0000256" key="1">
    <source>
        <dbReference type="SAM" id="MobiDB-lite"/>
    </source>
</evidence>
<protein>
    <submittedName>
        <fullName evidence="2">Uncharacterized protein</fullName>
    </submittedName>
</protein>
<organism evidence="2 3">
    <name type="scientific">Linderina pennispora</name>
    <dbReference type="NCBI Taxonomy" id="61395"/>
    <lineage>
        <taxon>Eukaryota</taxon>
        <taxon>Fungi</taxon>
        <taxon>Fungi incertae sedis</taxon>
        <taxon>Zoopagomycota</taxon>
        <taxon>Kickxellomycotina</taxon>
        <taxon>Kickxellomycetes</taxon>
        <taxon>Kickxellales</taxon>
        <taxon>Kickxellaceae</taxon>
        <taxon>Linderina</taxon>
    </lineage>
</organism>
<dbReference type="Proteomes" id="UP000193922">
    <property type="component" value="Unassembled WGS sequence"/>
</dbReference>